<keyword evidence="3" id="KW-1185">Reference proteome</keyword>
<dbReference type="OrthoDB" id="2582440at2"/>
<name>A0A1G1TIX3_9BACT</name>
<dbReference type="EMBL" id="MDZA01000111">
    <property type="protein sequence ID" value="OGX90815.1"/>
    <property type="molecule type" value="Genomic_DNA"/>
</dbReference>
<evidence type="ECO:0000313" key="3">
    <source>
        <dbReference type="Proteomes" id="UP000177506"/>
    </source>
</evidence>
<evidence type="ECO:0000256" key="1">
    <source>
        <dbReference type="SAM" id="Phobius"/>
    </source>
</evidence>
<evidence type="ECO:0000313" key="2">
    <source>
        <dbReference type="EMBL" id="OGX90815.1"/>
    </source>
</evidence>
<keyword evidence="1" id="KW-0812">Transmembrane</keyword>
<keyword evidence="1" id="KW-0472">Membrane</keyword>
<accession>A0A1G1TIX3</accession>
<reference evidence="2 3" key="1">
    <citation type="submission" date="2016-08" db="EMBL/GenBank/DDBJ databases">
        <title>Hymenobacter coccineus sp. nov., Hymenobacter lapidarius sp. nov. and Hymenobacter glacialis sp. nov., isolated from Antarctic soil.</title>
        <authorList>
            <person name="Sedlacek I."/>
            <person name="Kralova S."/>
            <person name="Kyrova K."/>
            <person name="Maslanova I."/>
            <person name="Stankova E."/>
            <person name="Vrbovska V."/>
            <person name="Nemec M."/>
            <person name="Bartak M."/>
            <person name="Svec P."/>
            <person name="Busse H.-J."/>
            <person name="Pantucek R."/>
        </authorList>
    </citation>
    <scope>NUCLEOTIDE SEQUENCE [LARGE SCALE GENOMIC DNA]</scope>
    <source>
        <strain evidence="2 3">CCM 8649</strain>
    </source>
</reference>
<feature type="transmembrane region" description="Helical" evidence="1">
    <location>
        <begin position="20"/>
        <end position="42"/>
    </location>
</feature>
<dbReference type="AlphaFoldDB" id="A0A1G1TIX3"/>
<protein>
    <submittedName>
        <fullName evidence="2">Uncharacterized protein</fullName>
    </submittedName>
</protein>
<proteinExistence type="predicted"/>
<dbReference type="Proteomes" id="UP000177506">
    <property type="component" value="Unassembled WGS sequence"/>
</dbReference>
<organism evidence="2 3">
    <name type="scientific">Hymenobacter coccineus</name>
    <dbReference type="NCBI Taxonomy" id="1908235"/>
    <lineage>
        <taxon>Bacteria</taxon>
        <taxon>Pseudomonadati</taxon>
        <taxon>Bacteroidota</taxon>
        <taxon>Cytophagia</taxon>
        <taxon>Cytophagales</taxon>
        <taxon>Hymenobacteraceae</taxon>
        <taxon>Hymenobacter</taxon>
    </lineage>
</organism>
<dbReference type="RefSeq" id="WP_070742619.1">
    <property type="nucleotide sequence ID" value="NZ_MDZA01000111.1"/>
</dbReference>
<gene>
    <name evidence="2" type="ORF">BEN49_00535</name>
</gene>
<comment type="caution">
    <text evidence="2">The sequence shown here is derived from an EMBL/GenBank/DDBJ whole genome shotgun (WGS) entry which is preliminary data.</text>
</comment>
<keyword evidence="1" id="KW-1133">Transmembrane helix</keyword>
<sequence length="174" mass="18236">MTLRLPLAGGPVSAGYRAGMLFANATGTGVLALGATVMRTYLNGMLQESHLIDATLLQAYLLSTGTEPTPVDFVITKPFDAVEVTVANVANLNFKTNVYNAYGVVGASQVPLKGFATPNTANYSSTAYKLNGNALVQACVNFNVGNPARAVDTDLTNYATFGSFATVDCPPRCK</sequence>